<dbReference type="Gene3D" id="1.20.58.2180">
    <property type="match status" value="1"/>
</dbReference>
<dbReference type="Pfam" id="PF01497">
    <property type="entry name" value="Peripla_BP_2"/>
    <property type="match status" value="1"/>
</dbReference>
<keyword evidence="4" id="KW-1185">Reference proteome</keyword>
<dbReference type="STRING" id="690879.TSACC_22395"/>
<organism evidence="3 4">
    <name type="scientific">Terrimicrobium sacchariphilum</name>
    <dbReference type="NCBI Taxonomy" id="690879"/>
    <lineage>
        <taxon>Bacteria</taxon>
        <taxon>Pseudomonadati</taxon>
        <taxon>Verrucomicrobiota</taxon>
        <taxon>Terrimicrobiia</taxon>
        <taxon>Terrimicrobiales</taxon>
        <taxon>Terrimicrobiaceae</taxon>
        <taxon>Terrimicrobium</taxon>
    </lineage>
</organism>
<evidence type="ECO:0000313" key="3">
    <source>
        <dbReference type="EMBL" id="GAT33973.1"/>
    </source>
</evidence>
<dbReference type="Gene3D" id="3.40.50.1980">
    <property type="entry name" value="Nitrogenase molybdenum iron protein domain"/>
    <property type="match status" value="2"/>
</dbReference>
<proteinExistence type="predicted"/>
<evidence type="ECO:0000259" key="2">
    <source>
        <dbReference type="PROSITE" id="PS50983"/>
    </source>
</evidence>
<evidence type="ECO:0000256" key="1">
    <source>
        <dbReference type="SAM" id="SignalP"/>
    </source>
</evidence>
<protein>
    <submittedName>
        <fullName evidence="3">Iron complex transport system substrate-binding protein</fullName>
    </submittedName>
</protein>
<sequence length="343" mass="37638">MRHSIGLLAGICLLSEASTVLARSVVDAAGRQVDLPAHIERAAGTAPPPTLLVYIVAPELLASVDTPVESSFFASGTKFLLPEFKKLPAVGGWHGAARGANMESLLALDPQVVIAWRNSFVMEPVLRSFEKVHVPVVFVEEDRVADIPGAIRLVGKVLDREARGDALAKDAERRISQVREKVALIPEDKRLRVYYAVGPDGLMTQFGDSFHYDPILMAGGKSVFPGDQKTMGGLERISLEEILIRNPEVIVTPDAEFFASVGKDSRWAGVKAVRDNRVYLVPRDPLNFIDRPPSFMRILGIQWLADVLYPDGDADLVGETISFYRDYLHVAISAEEARTLLGR</sequence>
<evidence type="ECO:0000313" key="4">
    <source>
        <dbReference type="Proteomes" id="UP000076023"/>
    </source>
</evidence>
<dbReference type="PROSITE" id="PS50983">
    <property type="entry name" value="FE_B12_PBP"/>
    <property type="match status" value="1"/>
</dbReference>
<dbReference type="AlphaFoldDB" id="A0A146G9L8"/>
<feature type="signal peptide" evidence="1">
    <location>
        <begin position="1"/>
        <end position="22"/>
    </location>
</feature>
<feature type="chain" id="PRO_5007524613" evidence="1">
    <location>
        <begin position="23"/>
        <end position="343"/>
    </location>
</feature>
<dbReference type="PANTHER" id="PTHR30535">
    <property type="entry name" value="VITAMIN B12-BINDING PROTEIN"/>
    <property type="match status" value="1"/>
</dbReference>
<dbReference type="InterPro" id="IPR002491">
    <property type="entry name" value="ABC_transptr_periplasmic_BD"/>
</dbReference>
<dbReference type="PANTHER" id="PTHR30535:SF34">
    <property type="entry name" value="MOLYBDATE-BINDING PROTEIN MOLA"/>
    <property type="match status" value="1"/>
</dbReference>
<dbReference type="EMBL" id="BDCO01000002">
    <property type="protein sequence ID" value="GAT33973.1"/>
    <property type="molecule type" value="Genomic_DNA"/>
</dbReference>
<gene>
    <name evidence="3" type="ORF">TSACC_22395</name>
</gene>
<dbReference type="OrthoDB" id="9787830at2"/>
<keyword evidence="1" id="KW-0732">Signal</keyword>
<feature type="domain" description="Fe/B12 periplasmic-binding" evidence="2">
    <location>
        <begin position="41"/>
        <end position="312"/>
    </location>
</feature>
<name>A0A146G9L8_TERSA</name>
<comment type="caution">
    <text evidence="3">The sequence shown here is derived from an EMBL/GenBank/DDBJ whole genome shotgun (WGS) entry which is preliminary data.</text>
</comment>
<dbReference type="Proteomes" id="UP000076023">
    <property type="component" value="Unassembled WGS sequence"/>
</dbReference>
<dbReference type="RefSeq" id="WP_075079650.1">
    <property type="nucleotide sequence ID" value="NZ_BDCO01000002.1"/>
</dbReference>
<dbReference type="SUPFAM" id="SSF53807">
    <property type="entry name" value="Helical backbone' metal receptor"/>
    <property type="match status" value="1"/>
</dbReference>
<reference evidence="4" key="1">
    <citation type="journal article" date="2017" name="Genome Announc.">
        <title>Draft Genome Sequence of Terrimicrobium sacchariphilum NM-5T, a Facultative Anaerobic Soil Bacterium of the Class Spartobacteria.</title>
        <authorList>
            <person name="Qiu Y.L."/>
            <person name="Tourlousse D.M."/>
            <person name="Matsuura N."/>
            <person name="Ohashi A."/>
            <person name="Sekiguchi Y."/>
        </authorList>
    </citation>
    <scope>NUCLEOTIDE SEQUENCE [LARGE SCALE GENOMIC DNA]</scope>
    <source>
        <strain evidence="4">NM-5</strain>
    </source>
</reference>
<dbReference type="InParanoid" id="A0A146G9L8"/>
<accession>A0A146G9L8</accession>
<dbReference type="InterPro" id="IPR050902">
    <property type="entry name" value="ABC_Transporter_SBP"/>
</dbReference>